<gene>
    <name evidence="2" type="ORF">MON38_02215</name>
</gene>
<proteinExistence type="predicted"/>
<dbReference type="AlphaFoldDB" id="A0A9X2AF89"/>
<sequence>MTSFLLACACLSSADFVARESTAKVPPQQHVQLVAQQKQPKPAAPLLAHTRHRASR</sequence>
<keyword evidence="3" id="KW-1185">Reference proteome</keyword>
<evidence type="ECO:0000256" key="1">
    <source>
        <dbReference type="SAM" id="MobiDB-lite"/>
    </source>
</evidence>
<dbReference type="EMBL" id="JALBGC010000001">
    <property type="protein sequence ID" value="MCI1186218.1"/>
    <property type="molecule type" value="Genomic_DNA"/>
</dbReference>
<protein>
    <submittedName>
        <fullName evidence="2">Uncharacterized protein</fullName>
    </submittedName>
</protein>
<accession>A0A9X2AF89</accession>
<evidence type="ECO:0000313" key="3">
    <source>
        <dbReference type="Proteomes" id="UP001139193"/>
    </source>
</evidence>
<reference evidence="2" key="1">
    <citation type="submission" date="2022-03" db="EMBL/GenBank/DDBJ databases">
        <title>Bacterial whole genome sequence for Hymenobacter sp. DH14.</title>
        <authorList>
            <person name="Le V."/>
        </authorList>
    </citation>
    <scope>NUCLEOTIDE SEQUENCE</scope>
    <source>
        <strain evidence="2">DH14</strain>
    </source>
</reference>
<dbReference type="Proteomes" id="UP001139193">
    <property type="component" value="Unassembled WGS sequence"/>
</dbReference>
<organism evidence="2 3">
    <name type="scientific">Hymenobacter cyanobacteriorum</name>
    <dbReference type="NCBI Taxonomy" id="2926463"/>
    <lineage>
        <taxon>Bacteria</taxon>
        <taxon>Pseudomonadati</taxon>
        <taxon>Bacteroidota</taxon>
        <taxon>Cytophagia</taxon>
        <taxon>Cytophagales</taxon>
        <taxon>Hymenobacteraceae</taxon>
        <taxon>Hymenobacter</taxon>
    </lineage>
</organism>
<dbReference type="RefSeq" id="WP_241934497.1">
    <property type="nucleotide sequence ID" value="NZ_JALBGC010000001.1"/>
</dbReference>
<name>A0A9X2AF89_9BACT</name>
<comment type="caution">
    <text evidence="2">The sequence shown here is derived from an EMBL/GenBank/DDBJ whole genome shotgun (WGS) entry which is preliminary data.</text>
</comment>
<evidence type="ECO:0000313" key="2">
    <source>
        <dbReference type="EMBL" id="MCI1186218.1"/>
    </source>
</evidence>
<feature type="region of interest" description="Disordered" evidence="1">
    <location>
        <begin position="32"/>
        <end position="56"/>
    </location>
</feature>